<feature type="region of interest" description="Disordered" evidence="2">
    <location>
        <begin position="858"/>
        <end position="1005"/>
    </location>
</feature>
<feature type="compositionally biased region" description="Acidic residues" evidence="2">
    <location>
        <begin position="971"/>
        <end position="988"/>
    </location>
</feature>
<evidence type="ECO:0000256" key="1">
    <source>
        <dbReference type="ARBA" id="ARBA00007797"/>
    </source>
</evidence>
<feature type="region of interest" description="Disordered" evidence="2">
    <location>
        <begin position="642"/>
        <end position="664"/>
    </location>
</feature>
<evidence type="ECO:0000259" key="3">
    <source>
        <dbReference type="Pfam" id="PF03914"/>
    </source>
</evidence>
<dbReference type="OMA" id="EIWCNDE"/>
<protein>
    <submittedName>
        <fullName evidence="4">CCAAT/enhancer-binding protein zeta</fullName>
    </submittedName>
</protein>
<dbReference type="SUPFAM" id="SSF48371">
    <property type="entry name" value="ARM repeat"/>
    <property type="match status" value="1"/>
</dbReference>
<dbReference type="GO" id="GO:0005634">
    <property type="term" value="C:nucleus"/>
    <property type="evidence" value="ECO:0007669"/>
    <property type="project" value="TreeGrafter"/>
</dbReference>
<feature type="compositionally biased region" description="Basic residues" evidence="2">
    <location>
        <begin position="31"/>
        <end position="43"/>
    </location>
</feature>
<feature type="region of interest" description="Disordered" evidence="2">
    <location>
        <begin position="1"/>
        <end position="66"/>
    </location>
</feature>
<proteinExistence type="inferred from homology"/>
<dbReference type="PANTHER" id="PTHR12048">
    <property type="entry name" value="CCAAT-BINDING FACTOR-RELATED"/>
    <property type="match status" value="1"/>
</dbReference>
<evidence type="ECO:0000313" key="5">
    <source>
        <dbReference type="Proteomes" id="UP000198287"/>
    </source>
</evidence>
<dbReference type="AlphaFoldDB" id="A0A226EUG1"/>
<dbReference type="Pfam" id="PF03914">
    <property type="entry name" value="CBF"/>
    <property type="match status" value="1"/>
</dbReference>
<feature type="compositionally biased region" description="Acidic residues" evidence="2">
    <location>
        <begin position="48"/>
        <end position="58"/>
    </location>
</feature>
<dbReference type="InterPro" id="IPR040155">
    <property type="entry name" value="CEBPZ/Mak21-like"/>
</dbReference>
<evidence type="ECO:0000313" key="4">
    <source>
        <dbReference type="EMBL" id="OXA61159.1"/>
    </source>
</evidence>
<feature type="region of interest" description="Disordered" evidence="2">
    <location>
        <begin position="1046"/>
        <end position="1072"/>
    </location>
</feature>
<feature type="compositionally biased region" description="Basic residues" evidence="2">
    <location>
        <begin position="1"/>
        <end position="10"/>
    </location>
</feature>
<name>A0A226EUG1_FOLCA</name>
<keyword evidence="5" id="KW-1185">Reference proteome</keyword>
<comment type="similarity">
    <text evidence="1">Belongs to the CBF/MAK21 family.</text>
</comment>
<evidence type="ECO:0000256" key="2">
    <source>
        <dbReference type="SAM" id="MobiDB-lite"/>
    </source>
</evidence>
<feature type="region of interest" description="Disordered" evidence="2">
    <location>
        <begin position="87"/>
        <end position="210"/>
    </location>
</feature>
<dbReference type="OrthoDB" id="28947at2759"/>
<dbReference type="EMBL" id="LNIX01000002">
    <property type="protein sequence ID" value="OXA61159.1"/>
    <property type="molecule type" value="Genomic_DNA"/>
</dbReference>
<feature type="compositionally biased region" description="Basic and acidic residues" evidence="2">
    <location>
        <begin position="98"/>
        <end position="125"/>
    </location>
</feature>
<reference evidence="4 5" key="1">
    <citation type="submission" date="2015-12" db="EMBL/GenBank/DDBJ databases">
        <title>The genome of Folsomia candida.</title>
        <authorList>
            <person name="Faddeeva A."/>
            <person name="Derks M.F."/>
            <person name="Anvar Y."/>
            <person name="Smit S."/>
            <person name="Van Straalen N."/>
            <person name="Roelofs D."/>
        </authorList>
    </citation>
    <scope>NUCLEOTIDE SEQUENCE [LARGE SCALE GENOMIC DNA]</scope>
    <source>
        <strain evidence="4 5">VU population</strain>
        <tissue evidence="4">Whole body</tissue>
    </source>
</reference>
<feature type="compositionally biased region" description="Acidic residues" evidence="2">
    <location>
        <begin position="650"/>
        <end position="660"/>
    </location>
</feature>
<dbReference type="InterPro" id="IPR005612">
    <property type="entry name" value="CCAAT-binding_factor"/>
</dbReference>
<feature type="compositionally biased region" description="Basic residues" evidence="2">
    <location>
        <begin position="1063"/>
        <end position="1072"/>
    </location>
</feature>
<feature type="compositionally biased region" description="Acidic residues" evidence="2">
    <location>
        <begin position="862"/>
        <end position="879"/>
    </location>
</feature>
<dbReference type="STRING" id="158441.A0A226EUG1"/>
<sequence length="1072" mass="120888">MEEHKKKKTTARYFNGDGSPATSSVGGSGGLKKKKKFNKPTHKKKDDGEEAIDIEEEVGGSGDVVDPSEISALVNKLGLNKFTPAVLSATSKAPKQRLSAEKGGTKGKKVPELDVRQQAKKKDNLKIPPKSNHTRFEEDIKKPEQQGKEKRPGKKGKSKQGGNKLTTPTNGPQAAAKVIAKSTGSKWYEGQEGSDDQKVESSSTGNHEQFFPSLPATELAQIQKTAFGLLENDVQAYRIANTTGNNKSDFQWMEKMMKSGTLPDRLAAYTVRIQDSPIHNLHFLQQLISMVKVQGKQQCLMTADTLRELFFQDLLPPDRKLVPFANRGAQLKTGTKRQLITWAFEDKLKVLYMSFVDAVKRMTADPVEKLRGKGIVTIYQLLVGLPEQEEMLLQILVNKLGDPAKKMASRALFYLKQLLDEHPRMKRVVVEEVERLLFRNNISKRAQYYGVCFLNLVDLRDEHPSLAHKMITVYVAFFKACVKTGDIETKMMSGLLTGINKAFPQAREFGFQFSENLNTLYKIVQLSQFKISIQALCILFQIVDVAANPAGADRFYRVLYEKLNCVEFKTSSHNAQLLNLLFKALKADTVINRVTGFAKRLLQICQNCAANLACAILFLLSEVAKVHPQCLRIGTCSTGELEAKQKPDEATDSSESEGEEEKQSKIKKTAAFEKFMKSTNVQGNTEVKKERKVVKSGIPTTIQASTEVIVVENGETPLDVKPPEEDVKLDMRRPLTEFDPHARNPCYSGAENSLAYELIALSNHFHPSVALFAQTLTKRQAVKYDGNPFRDFTLKRFLERFSYRNAKPINSTRPEYQPKGLRNLPVNSDNYLSVQEDKIPIEEKFFYRFFTTKPRKIKSEDKDEEDVSDTESLGDEEFDSLMKNYFKQTGGADGSDDDEDEDDDDDMNQDATKVDFASGLSMQKSKGKKRKQDDSESESDNENDEAEDDDDFDDDGDDFISMDDDGKLDMGESDDDDEMGIFEDDDEPQSFINKKQKMKKARKGGDMFAPAEEFSEMLEENADDVMTGSQTLINRDRADKKQLKWEMDRHRWPKGSNNSAKKGFNKKKFKRT</sequence>
<comment type="caution">
    <text evidence="4">The sequence shown here is derived from an EMBL/GenBank/DDBJ whole genome shotgun (WGS) entry which is preliminary data.</text>
</comment>
<accession>A0A226EUG1</accession>
<feature type="domain" description="CCAAT-binding factor" evidence="3">
    <location>
        <begin position="532"/>
        <end position="773"/>
    </location>
</feature>
<gene>
    <name evidence="4" type="ORF">Fcan01_06218</name>
</gene>
<organism evidence="4 5">
    <name type="scientific">Folsomia candida</name>
    <name type="common">Springtail</name>
    <dbReference type="NCBI Taxonomy" id="158441"/>
    <lineage>
        <taxon>Eukaryota</taxon>
        <taxon>Metazoa</taxon>
        <taxon>Ecdysozoa</taxon>
        <taxon>Arthropoda</taxon>
        <taxon>Hexapoda</taxon>
        <taxon>Collembola</taxon>
        <taxon>Entomobryomorpha</taxon>
        <taxon>Isotomoidea</taxon>
        <taxon>Isotomidae</taxon>
        <taxon>Proisotominae</taxon>
        <taxon>Folsomia</taxon>
    </lineage>
</organism>
<dbReference type="InterPro" id="IPR016024">
    <property type="entry name" value="ARM-type_fold"/>
</dbReference>
<dbReference type="PANTHER" id="PTHR12048:SF0">
    <property type="entry name" value="CCAAT_ENHANCER-BINDING PROTEIN ZETA"/>
    <property type="match status" value="1"/>
</dbReference>
<feature type="compositionally biased region" description="Basic and acidic residues" evidence="2">
    <location>
        <begin position="134"/>
        <end position="150"/>
    </location>
</feature>
<feature type="compositionally biased region" description="Acidic residues" evidence="2">
    <location>
        <begin position="935"/>
        <end position="963"/>
    </location>
</feature>
<feature type="compositionally biased region" description="Acidic residues" evidence="2">
    <location>
        <begin position="894"/>
        <end position="908"/>
    </location>
</feature>
<dbReference type="Proteomes" id="UP000198287">
    <property type="component" value="Unassembled WGS sequence"/>
</dbReference>